<organism evidence="11 12">
    <name type="scientific">Eufriesea mexicana</name>
    <dbReference type="NCBI Taxonomy" id="516756"/>
    <lineage>
        <taxon>Eukaryota</taxon>
        <taxon>Metazoa</taxon>
        <taxon>Ecdysozoa</taxon>
        <taxon>Arthropoda</taxon>
        <taxon>Hexapoda</taxon>
        <taxon>Insecta</taxon>
        <taxon>Pterygota</taxon>
        <taxon>Neoptera</taxon>
        <taxon>Endopterygota</taxon>
        <taxon>Hymenoptera</taxon>
        <taxon>Apocrita</taxon>
        <taxon>Aculeata</taxon>
        <taxon>Apoidea</taxon>
        <taxon>Anthophila</taxon>
        <taxon>Apidae</taxon>
        <taxon>Eufriesea</taxon>
    </lineage>
</organism>
<dbReference type="EMBL" id="KQ767320">
    <property type="protein sequence ID" value="OAD53413.1"/>
    <property type="molecule type" value="Genomic_DNA"/>
</dbReference>
<dbReference type="PANTHER" id="PTHR12413:SF1">
    <property type="entry name" value="DOLICHYL PYROPHOSPHATE MAN9GLCNAC2 ALPHA-1,3-GLUCOSYLTRANSFERASE"/>
    <property type="match status" value="1"/>
</dbReference>
<dbReference type="EC" id="2.4.1.-" evidence="10"/>
<dbReference type="Gene3D" id="3.30.300.90">
    <property type="entry name" value="BolA-like"/>
    <property type="match status" value="1"/>
</dbReference>
<proteinExistence type="inferred from homology"/>
<gene>
    <name evidence="11" type="ORF">WN48_10179</name>
</gene>
<dbReference type="OrthoDB" id="8192965at2759"/>
<dbReference type="InterPro" id="IPR004856">
    <property type="entry name" value="Glyco_trans_ALG6/ALG8"/>
</dbReference>
<dbReference type="Pfam" id="PF03155">
    <property type="entry name" value="Alg6_Alg8"/>
    <property type="match status" value="1"/>
</dbReference>
<evidence type="ECO:0000256" key="5">
    <source>
        <dbReference type="ARBA" id="ARBA00022679"/>
    </source>
</evidence>
<dbReference type="Proteomes" id="UP000250275">
    <property type="component" value="Unassembled WGS sequence"/>
</dbReference>
<evidence type="ECO:0000256" key="10">
    <source>
        <dbReference type="RuleBase" id="RU363110"/>
    </source>
</evidence>
<evidence type="ECO:0000313" key="12">
    <source>
        <dbReference type="Proteomes" id="UP000250275"/>
    </source>
</evidence>
<dbReference type="GO" id="GO:0042281">
    <property type="term" value="F:dolichyl pyrophosphate Man9GlcNAc2 alpha-1,3-glucosyltransferase activity"/>
    <property type="evidence" value="ECO:0007669"/>
    <property type="project" value="UniProtKB-EC"/>
</dbReference>
<comment type="pathway">
    <text evidence="2 10">Protein modification; protein glycosylation.</text>
</comment>
<keyword evidence="12" id="KW-1185">Reference proteome</keyword>
<dbReference type="UniPathway" id="UPA00378"/>
<keyword evidence="9" id="KW-0472">Membrane</keyword>
<evidence type="ECO:0000313" key="11">
    <source>
        <dbReference type="EMBL" id="OAD53413.1"/>
    </source>
</evidence>
<comment type="subcellular location">
    <subcellularLocation>
        <location evidence="1 10">Endoplasmic reticulum membrane</location>
        <topology evidence="1 10">Multi-pass membrane protein</topology>
    </subcellularLocation>
</comment>
<keyword evidence="7 10" id="KW-0256">Endoplasmic reticulum</keyword>
<keyword evidence="5 10" id="KW-0808">Transferase</keyword>
<protein>
    <recommendedName>
        <fullName evidence="10">Alpha-1,3-glucosyltransferase</fullName>
        <ecNumber evidence="10">2.4.1.-</ecNumber>
    </recommendedName>
</protein>
<keyword evidence="8" id="KW-1133">Transmembrane helix</keyword>
<name>A0A310SDN8_9HYME</name>
<keyword evidence="6" id="KW-0812">Transmembrane</keyword>
<dbReference type="InterPro" id="IPR036065">
    <property type="entry name" value="BolA-like_sf"/>
</dbReference>
<dbReference type="PANTHER" id="PTHR12413">
    <property type="entry name" value="DOLICHYL GLYCOSYLTRANSFERASE"/>
    <property type="match status" value="1"/>
</dbReference>
<evidence type="ECO:0000256" key="9">
    <source>
        <dbReference type="ARBA" id="ARBA00023136"/>
    </source>
</evidence>
<keyword evidence="4 10" id="KW-0328">Glycosyltransferase</keyword>
<evidence type="ECO:0000256" key="6">
    <source>
        <dbReference type="ARBA" id="ARBA00022692"/>
    </source>
</evidence>
<dbReference type="AlphaFoldDB" id="A0A310SDN8"/>
<comment type="similarity">
    <text evidence="3 10">Belongs to the ALG6/ALG8 glucosyltransferase family.</text>
</comment>
<reference evidence="11 12" key="1">
    <citation type="submission" date="2015-07" db="EMBL/GenBank/DDBJ databases">
        <title>The genome of Eufriesea mexicana.</title>
        <authorList>
            <person name="Pan H."/>
            <person name="Kapheim K."/>
        </authorList>
    </citation>
    <scope>NUCLEOTIDE SEQUENCE [LARGE SCALE GENOMIC DNA]</scope>
    <source>
        <strain evidence="11">0111107269</strain>
        <tissue evidence="11">Whole body</tissue>
    </source>
</reference>
<sequence>MSQAYIHACERAELLGLPIPSEEEWKETQKIEAQEHTNNDDKDAVIQNLDSSDEATQRIGGGLDELNSILNATQKKINRFKTVCGSLGTLLKVKVGFQKNTPDHKFTEQNHNEAKDVIPETSIIDENLTVELSNGKKYIENTENNSVMSKTIDINEKMGSHLDKLDSLINKAENAQYSMQYQTKQMKKILNGQGKPPMFGDYEAQRHWQEITLNIPIEKWYINTTDNDLQYWGLDYPPLTAYHSYVLGYIAYKINPSYEVTDESDGCGAKFSVTIVSSIFEGKSLLQRHRLVNSILEKELKTIHAFSQKTLTPTEWKK</sequence>
<evidence type="ECO:0000256" key="8">
    <source>
        <dbReference type="ARBA" id="ARBA00022989"/>
    </source>
</evidence>
<dbReference type="SUPFAM" id="SSF82657">
    <property type="entry name" value="BolA-like"/>
    <property type="match status" value="1"/>
</dbReference>
<evidence type="ECO:0000256" key="7">
    <source>
        <dbReference type="ARBA" id="ARBA00022824"/>
    </source>
</evidence>
<evidence type="ECO:0000256" key="3">
    <source>
        <dbReference type="ARBA" id="ARBA00008715"/>
    </source>
</evidence>
<evidence type="ECO:0000256" key="4">
    <source>
        <dbReference type="ARBA" id="ARBA00022676"/>
    </source>
</evidence>
<evidence type="ECO:0000256" key="2">
    <source>
        <dbReference type="ARBA" id="ARBA00004922"/>
    </source>
</evidence>
<dbReference type="GO" id="GO:0005789">
    <property type="term" value="C:endoplasmic reticulum membrane"/>
    <property type="evidence" value="ECO:0007669"/>
    <property type="project" value="UniProtKB-SubCell"/>
</dbReference>
<accession>A0A310SDN8</accession>
<evidence type="ECO:0000256" key="1">
    <source>
        <dbReference type="ARBA" id="ARBA00004477"/>
    </source>
</evidence>